<dbReference type="Pfam" id="PF00169">
    <property type="entry name" value="PH"/>
    <property type="match status" value="1"/>
</dbReference>
<dbReference type="EMBL" id="OA884316">
    <property type="protein sequence ID" value="CAD7280626.1"/>
    <property type="molecule type" value="Genomic_DNA"/>
</dbReference>
<sequence length="682" mass="79526">MLDAVANAIWHVFNFLDDKSTGLVVKSRLKVLTANLGTILNSYNVERGLDDFRSTPHLSFEHFKYYLSMELFSSLPSTLDLGTRMEYQHQIEELCWLISKQSLLKRDRPVFSQQSVFQMFRIFCCLSEEISDQRVGITFAMHVDELKRISEAFVNSVGRKFDVEEFGRVTQNTEFFTFPLMLEFIERRYGANVEEGGAKEAVQELYDTYALDVLRKGHLSKKGELFPTFREYWFVLKPFCLTYFSNSDEKDKKGEIALNATLRVETPSGPAVGDHGGNIGSTSSLTMSAGSLGSMDKVGTSSEKLDNKPAPQSSSTKQSHKFSIKSPERNCDFIASDHRSKLQWIAALKLAFDSCDLLQSYQRSLANRRRRDREVSKRKECEERQRRASQIDIMEKTKAQLFAEKLVRLALNHTQHSIDLPFVEKAREAAEAEAKSLAKERELDEKRLRALEGIKEQLEKTLEEETQARRDEEIVRNLQARVLREEWEKRDQLELLHEEQKRLLEEEKEKRRQFEMVQREKESKLAAIEKRLKELEEDRRKLDKELRVARIKVSSSEQNKEILEARLRLQWIAALKLAFDSCDLLQSYQRSLANRRRRDREVSKRKECEERQRRASQIDIMEKTKAQLFAEKLAREAAEAEAKSLAKERELDEKRLRALEGIKEQLEKTLEEETQARRDEEI</sequence>
<feature type="coiled-coil region" evidence="1">
    <location>
        <begin position="630"/>
        <end position="679"/>
    </location>
</feature>
<organism evidence="4">
    <name type="scientific">Notodromas monacha</name>
    <dbReference type="NCBI Taxonomy" id="399045"/>
    <lineage>
        <taxon>Eukaryota</taxon>
        <taxon>Metazoa</taxon>
        <taxon>Ecdysozoa</taxon>
        <taxon>Arthropoda</taxon>
        <taxon>Crustacea</taxon>
        <taxon>Oligostraca</taxon>
        <taxon>Ostracoda</taxon>
        <taxon>Podocopa</taxon>
        <taxon>Podocopida</taxon>
        <taxon>Cypridocopina</taxon>
        <taxon>Cypridoidea</taxon>
        <taxon>Cyprididae</taxon>
        <taxon>Notodromas</taxon>
    </lineage>
</organism>
<dbReference type="Proteomes" id="UP000678499">
    <property type="component" value="Unassembled WGS sequence"/>
</dbReference>
<proteinExistence type="predicted"/>
<feature type="compositionally biased region" description="Polar residues" evidence="2">
    <location>
        <begin position="280"/>
        <end position="291"/>
    </location>
</feature>
<dbReference type="GO" id="GO:0005634">
    <property type="term" value="C:nucleus"/>
    <property type="evidence" value="ECO:0007669"/>
    <property type="project" value="TreeGrafter"/>
</dbReference>
<dbReference type="InterPro" id="IPR001849">
    <property type="entry name" value="PH_domain"/>
</dbReference>
<keyword evidence="5" id="KW-1185">Reference proteome</keyword>
<evidence type="ECO:0000259" key="3">
    <source>
        <dbReference type="PROSITE" id="PS50003"/>
    </source>
</evidence>
<evidence type="ECO:0000256" key="1">
    <source>
        <dbReference type="SAM" id="Coils"/>
    </source>
</evidence>
<dbReference type="OrthoDB" id="6376358at2759"/>
<dbReference type="SMART" id="SM00233">
    <property type="entry name" value="PH"/>
    <property type="match status" value="1"/>
</dbReference>
<gene>
    <name evidence="4" type="ORF">NMOB1V02_LOCUS8284</name>
</gene>
<feature type="region of interest" description="Disordered" evidence="2">
    <location>
        <begin position="267"/>
        <end position="323"/>
    </location>
</feature>
<evidence type="ECO:0000313" key="5">
    <source>
        <dbReference type="Proteomes" id="UP000678499"/>
    </source>
</evidence>
<reference evidence="4" key="1">
    <citation type="submission" date="2020-11" db="EMBL/GenBank/DDBJ databases">
        <authorList>
            <person name="Tran Van P."/>
        </authorList>
    </citation>
    <scope>NUCLEOTIDE SEQUENCE</scope>
</reference>
<feature type="non-terminal residue" evidence="4">
    <location>
        <position position="1"/>
    </location>
</feature>
<feature type="coiled-coil region" evidence="1">
    <location>
        <begin position="420"/>
        <end position="566"/>
    </location>
</feature>
<dbReference type="SUPFAM" id="SSF50729">
    <property type="entry name" value="PH domain-like"/>
    <property type="match status" value="1"/>
</dbReference>
<dbReference type="PROSITE" id="PS50003">
    <property type="entry name" value="PH_DOMAIN"/>
    <property type="match status" value="1"/>
</dbReference>
<dbReference type="AlphaFoldDB" id="A0A7R9BSA9"/>
<keyword evidence="1" id="KW-0175">Coiled coil</keyword>
<evidence type="ECO:0000256" key="2">
    <source>
        <dbReference type="SAM" id="MobiDB-lite"/>
    </source>
</evidence>
<protein>
    <recommendedName>
        <fullName evidence="3">PH domain-containing protein</fullName>
    </recommendedName>
</protein>
<feature type="domain" description="PH" evidence="3">
    <location>
        <begin position="212"/>
        <end position="353"/>
    </location>
</feature>
<dbReference type="InterPro" id="IPR011993">
    <property type="entry name" value="PH-like_dom_sf"/>
</dbReference>
<dbReference type="EMBL" id="CAJPEX010002279">
    <property type="protein sequence ID" value="CAG0920778.1"/>
    <property type="molecule type" value="Genomic_DNA"/>
</dbReference>
<dbReference type="Pfam" id="PF25530">
    <property type="entry name" value="EF-hand_SWAP70_N"/>
    <property type="match status" value="1"/>
</dbReference>
<name>A0A7R9BSA9_9CRUS</name>
<accession>A0A7R9BSA9</accession>
<dbReference type="GO" id="GO:0005737">
    <property type="term" value="C:cytoplasm"/>
    <property type="evidence" value="ECO:0007669"/>
    <property type="project" value="TreeGrafter"/>
</dbReference>
<dbReference type="PANTHER" id="PTHR14383">
    <property type="entry name" value="SWAP-70 RECOMBINASE"/>
    <property type="match status" value="1"/>
</dbReference>
<dbReference type="PANTHER" id="PTHR14383:SF5">
    <property type="entry name" value="RUN DOMAIN-CONTAINING PROTEIN"/>
    <property type="match status" value="1"/>
</dbReference>
<dbReference type="InterPro" id="IPR057836">
    <property type="entry name" value="EF-hand_SWAP70_N"/>
</dbReference>
<evidence type="ECO:0000313" key="4">
    <source>
        <dbReference type="EMBL" id="CAD7280626.1"/>
    </source>
</evidence>
<dbReference type="Gene3D" id="2.30.29.30">
    <property type="entry name" value="Pleckstrin-homology domain (PH domain)/Phosphotyrosine-binding domain (PTB)"/>
    <property type="match status" value="1"/>
</dbReference>